<dbReference type="Proteomes" id="UP000199203">
    <property type="component" value="Unassembled WGS sequence"/>
</dbReference>
<dbReference type="AlphaFoldDB" id="A0A1G7IX85"/>
<accession>A0A1G7IX85</accession>
<keyword evidence="2" id="KW-1185">Reference proteome</keyword>
<organism evidence="1 2">
    <name type="scientific">Epilithonimonas hungarica</name>
    <dbReference type="NCBI Taxonomy" id="454006"/>
    <lineage>
        <taxon>Bacteria</taxon>
        <taxon>Pseudomonadati</taxon>
        <taxon>Bacteroidota</taxon>
        <taxon>Flavobacteriia</taxon>
        <taxon>Flavobacteriales</taxon>
        <taxon>Weeksellaceae</taxon>
        <taxon>Chryseobacterium group</taxon>
        <taxon>Epilithonimonas</taxon>
    </lineage>
</organism>
<protein>
    <submittedName>
        <fullName evidence="1">Uncharacterized protein</fullName>
    </submittedName>
</protein>
<evidence type="ECO:0000313" key="2">
    <source>
        <dbReference type="Proteomes" id="UP000199203"/>
    </source>
</evidence>
<dbReference type="EMBL" id="FNBH01000001">
    <property type="protein sequence ID" value="SDF17225.1"/>
    <property type="molecule type" value="Genomic_DNA"/>
</dbReference>
<proteinExistence type="predicted"/>
<name>A0A1G7IX85_9FLAO</name>
<reference evidence="2" key="1">
    <citation type="submission" date="2016-10" db="EMBL/GenBank/DDBJ databases">
        <authorList>
            <person name="Varghese N."/>
            <person name="Submissions S."/>
        </authorList>
    </citation>
    <scope>NUCLEOTIDE SEQUENCE [LARGE SCALE GENOMIC DNA]</scope>
    <source>
        <strain evidence="2">DSM 19684</strain>
    </source>
</reference>
<sequence>MIIMAIKSMAIDTIISFIFSRIILFERKCYSTSLNITSKKQGIYFSSYNIGNQIEIATVQIFTIICNSLYFVFDRLLSNRGHILMIYY</sequence>
<evidence type="ECO:0000313" key="1">
    <source>
        <dbReference type="EMBL" id="SDF17225.1"/>
    </source>
</evidence>
<gene>
    <name evidence="1" type="ORF">SAMN05421825_1214</name>
</gene>